<dbReference type="RefSeq" id="WP_115689471.1">
    <property type="nucleotide sequence ID" value="NZ_CP031417.1"/>
</dbReference>
<reference evidence="1 2" key="1">
    <citation type="submission" date="2018-07" db="EMBL/GenBank/DDBJ databases">
        <authorList>
            <person name="Quirk P.G."/>
            <person name="Krulwich T.A."/>
        </authorList>
    </citation>
    <scope>NUCLEOTIDE SEQUENCE [LARGE SCALE GENOMIC DNA]</scope>
    <source>
        <strain evidence="1 2">CC-BB4</strain>
    </source>
</reference>
<dbReference type="Proteomes" id="UP000254889">
    <property type="component" value="Chromosome"/>
</dbReference>
<dbReference type="KEGG" id="ptaw:DW352_06070"/>
<proteinExistence type="predicted"/>
<evidence type="ECO:0000313" key="2">
    <source>
        <dbReference type="Proteomes" id="UP000254889"/>
    </source>
</evidence>
<dbReference type="InterPro" id="IPR019285">
    <property type="entry name" value="DUF2336"/>
</dbReference>
<keyword evidence="2" id="KW-1185">Reference proteome</keyword>
<gene>
    <name evidence="1" type="ORF">DW352_06070</name>
</gene>
<name>A0A345ZT74_9HYPH</name>
<evidence type="ECO:0000313" key="1">
    <source>
        <dbReference type="EMBL" id="AXK80121.1"/>
    </source>
</evidence>
<organism evidence="1 2">
    <name type="scientific">Pseudolabrys taiwanensis</name>
    <dbReference type="NCBI Taxonomy" id="331696"/>
    <lineage>
        <taxon>Bacteria</taxon>
        <taxon>Pseudomonadati</taxon>
        <taxon>Pseudomonadota</taxon>
        <taxon>Alphaproteobacteria</taxon>
        <taxon>Hyphomicrobiales</taxon>
        <taxon>Xanthobacteraceae</taxon>
        <taxon>Pseudolabrys</taxon>
    </lineage>
</organism>
<dbReference type="AlphaFoldDB" id="A0A345ZT74"/>
<protein>
    <submittedName>
        <fullName evidence="1">DUF2336 domain-containing protein</fullName>
    </submittedName>
</protein>
<dbReference type="EMBL" id="CP031417">
    <property type="protein sequence ID" value="AXK80121.1"/>
    <property type="molecule type" value="Genomic_DNA"/>
</dbReference>
<dbReference type="Pfam" id="PF10098">
    <property type="entry name" value="DUF2336"/>
    <property type="match status" value="1"/>
</dbReference>
<dbReference type="OrthoDB" id="7888976at2"/>
<accession>A0A345ZT74</accession>
<sequence length="202" mass="21752">MTGEAEVLLSELNGVLRTVSRTRHIEMLRQVANLFLSNAPIYTAEQREVFDVVIKRLAQNVSSRDLIDLSGRLAAMDAAPADTVAQLSASDDIAVSGPILEKSNVLTDNDLIGIAKTKSQNHLMAIANRRHINAIVTDVLVDRGDSAVKQKVLTNEGAEISEFGFACLVSAASKDRKLAEIVAKRDDVPAELQSFLSVALAS</sequence>